<organism evidence="1">
    <name type="scientific">Vitis vinifera</name>
    <name type="common">Grape</name>
    <dbReference type="NCBI Taxonomy" id="29760"/>
    <lineage>
        <taxon>Eukaryota</taxon>
        <taxon>Viridiplantae</taxon>
        <taxon>Streptophyta</taxon>
        <taxon>Embryophyta</taxon>
        <taxon>Tracheophyta</taxon>
        <taxon>Spermatophyta</taxon>
        <taxon>Magnoliopsida</taxon>
        <taxon>eudicotyledons</taxon>
        <taxon>Gunneridae</taxon>
        <taxon>Pentapetalae</taxon>
        <taxon>rosids</taxon>
        <taxon>Vitales</taxon>
        <taxon>Vitaceae</taxon>
        <taxon>Viteae</taxon>
        <taxon>Vitis</taxon>
    </lineage>
</organism>
<accession>A5BT34</accession>
<evidence type="ECO:0000313" key="1">
    <source>
        <dbReference type="EMBL" id="CAN72667.1"/>
    </source>
</evidence>
<sequence length="344" mass="38395">MVDNGGCFWSIYVINQDFGLTVRRTRGTQRMDDIEETDDIFRPLKEPRNSYDMVHSGNVNFGVDVVRVTKSISSPLKDPLIEVHLTYKSQAFPFENHVVANNRASGQISEKLNTVPFATRGIAHSTRGRILSRRRSTFSGCLTSEILFGRRSTFSGCLTSGILSGRRSTFSGYLTCLANVPPSPDISHPAPNVGWERRAIQLPRSDMSGFSDNALWLVAEGLATGYIDAREHSGGERHFDVVWSSIIEDLYSPELGSMDIFMARDRQFVVQDETPYDSLPPPLGPTVPRAPPYLLHGHSEVASPTVVQTTVLEDTHTCMDRIEQRIRQLRVSDSSAAWDDLEGY</sequence>
<proteinExistence type="predicted"/>
<dbReference type="AlphaFoldDB" id="A5BT34"/>
<name>A5BT34_VITVI</name>
<reference evidence="1" key="1">
    <citation type="journal article" date="2007" name="PLoS ONE">
        <title>The first genome sequence of an elite grapevine cultivar (Pinot noir Vitis vinifera L.): coping with a highly heterozygous genome.</title>
        <authorList>
            <person name="Velasco R."/>
            <person name="Zharkikh A."/>
            <person name="Troggio M."/>
            <person name="Cartwright D.A."/>
            <person name="Cestaro A."/>
            <person name="Pruss D."/>
            <person name="Pindo M."/>
            <person name="FitzGerald L.M."/>
            <person name="Vezzulli S."/>
            <person name="Reid J."/>
            <person name="Malacarne G."/>
            <person name="Iliev D."/>
            <person name="Coppola G."/>
            <person name="Wardell B."/>
            <person name="Micheletti D."/>
            <person name="Macalma T."/>
            <person name="Facci M."/>
            <person name="Mitchell J.T."/>
            <person name="Perazzolli M."/>
            <person name="Eldredge G."/>
            <person name="Gatto P."/>
            <person name="Oyzerski R."/>
            <person name="Moretto M."/>
            <person name="Gutin N."/>
            <person name="Stefanini M."/>
            <person name="Chen Y."/>
            <person name="Segala C."/>
            <person name="Davenport C."/>
            <person name="Dematte L."/>
            <person name="Mraz A."/>
            <person name="Battilana J."/>
            <person name="Stormo K."/>
            <person name="Costa F."/>
            <person name="Tao Q."/>
            <person name="Si-Ammour A."/>
            <person name="Harkins T."/>
            <person name="Lackey A."/>
            <person name="Perbost C."/>
            <person name="Taillon B."/>
            <person name="Stella A."/>
            <person name="Solovyev V."/>
            <person name="Fawcett J.A."/>
            <person name="Sterck L."/>
            <person name="Vandepoele K."/>
            <person name="Grando S.M."/>
            <person name="Toppo S."/>
            <person name="Moser C."/>
            <person name="Lanchbury J."/>
            <person name="Bogden R."/>
            <person name="Skolnick M."/>
            <person name="Sgaramella V."/>
            <person name="Bhatnagar S.K."/>
            <person name="Fontana P."/>
            <person name="Gutin A."/>
            <person name="Van de Peer Y."/>
            <person name="Salamini F."/>
            <person name="Viola R."/>
        </authorList>
    </citation>
    <scope>NUCLEOTIDE SEQUENCE</scope>
</reference>
<gene>
    <name evidence="1" type="ORF">VITISV_022182</name>
</gene>
<protein>
    <submittedName>
        <fullName evidence="1">Uncharacterized protein</fullName>
    </submittedName>
</protein>
<dbReference type="EMBL" id="AM470086">
    <property type="protein sequence ID" value="CAN72667.1"/>
    <property type="molecule type" value="Genomic_DNA"/>
</dbReference>